<organism evidence="2 3">
    <name type="scientific">Mesorhizobium salmacidum</name>
    <dbReference type="NCBI Taxonomy" id="3015171"/>
    <lineage>
        <taxon>Bacteria</taxon>
        <taxon>Pseudomonadati</taxon>
        <taxon>Pseudomonadota</taxon>
        <taxon>Alphaproteobacteria</taxon>
        <taxon>Hyphomicrobiales</taxon>
        <taxon>Phyllobacteriaceae</taxon>
        <taxon>Mesorhizobium</taxon>
    </lineage>
</organism>
<dbReference type="SUPFAM" id="SSF53850">
    <property type="entry name" value="Periplasmic binding protein-like II"/>
    <property type="match status" value="1"/>
</dbReference>
<dbReference type="PANTHER" id="PTHR30024">
    <property type="entry name" value="ALIPHATIC SULFONATES-BINDING PROTEIN-RELATED"/>
    <property type="match status" value="1"/>
</dbReference>
<accession>A0ABU8L488</accession>
<evidence type="ECO:0000313" key="2">
    <source>
        <dbReference type="EMBL" id="MEI9412472.1"/>
    </source>
</evidence>
<dbReference type="Pfam" id="PF09084">
    <property type="entry name" value="NMT1"/>
    <property type="match status" value="1"/>
</dbReference>
<reference evidence="2 3" key="1">
    <citation type="submission" date="2022-12" db="EMBL/GenBank/DDBJ databases">
        <authorList>
            <person name="Muema E."/>
        </authorList>
    </citation>
    <scope>NUCLEOTIDE SEQUENCE [LARGE SCALE GENOMIC DNA]</scope>
    <source>
        <strain evidence="3">1326</strain>
    </source>
</reference>
<name>A0ABU8L488_9HYPH</name>
<evidence type="ECO:0000259" key="1">
    <source>
        <dbReference type="Pfam" id="PF09084"/>
    </source>
</evidence>
<dbReference type="RefSeq" id="WP_337108865.1">
    <property type="nucleotide sequence ID" value="NZ_JAPYKS010000029.1"/>
</dbReference>
<dbReference type="EMBL" id="JAPYKS010000029">
    <property type="protein sequence ID" value="MEI9412472.1"/>
    <property type="molecule type" value="Genomic_DNA"/>
</dbReference>
<sequence>MLISNPPREWLTRADWPLISRRAVLAALSSLIVAGPTAAASGQSRPVRFGVLGFGTAAWEVDVVQRYGLDISHGVSLEVRRLASTEAGKTALLAGSVDVIVSDWVWVTRQRAEGADLVFVPYSRAVGALEVPAGSPVRRLADFDGKRLGVAGGPLDKSWILLRALNLRQSGRDLAASVQPVFGAPPLLEQEFLAGRLNGLLTFWNFAAQLEAAGAQRLLNVGQILEGLGVSGELPMLGYVFHEDWARADPAVLTGFLKTVMAAKSLLATSDSEWHALAPQLGTDDVRLQAALRDAYRDGIPRRFGRKERDDAARLFSILADLGGEALVGKAKGFDPGIFWSIPA</sequence>
<gene>
    <name evidence="2" type="ORF">O7A60_27520</name>
</gene>
<protein>
    <submittedName>
        <fullName evidence="2">ABC transporter substrate-binding protein</fullName>
    </submittedName>
</protein>
<evidence type="ECO:0000313" key="3">
    <source>
        <dbReference type="Proteomes" id="UP001387293"/>
    </source>
</evidence>
<dbReference type="InterPro" id="IPR015168">
    <property type="entry name" value="SsuA/THI5"/>
</dbReference>
<dbReference type="PANTHER" id="PTHR30024:SF48">
    <property type="entry name" value="ABC TRANSPORTER SUBSTRATE-BINDING PROTEIN"/>
    <property type="match status" value="1"/>
</dbReference>
<keyword evidence="3" id="KW-1185">Reference proteome</keyword>
<dbReference type="Gene3D" id="3.40.190.10">
    <property type="entry name" value="Periplasmic binding protein-like II"/>
    <property type="match status" value="2"/>
</dbReference>
<dbReference type="Proteomes" id="UP001387293">
    <property type="component" value="Unassembled WGS sequence"/>
</dbReference>
<comment type="caution">
    <text evidence="2">The sequence shown here is derived from an EMBL/GenBank/DDBJ whole genome shotgun (WGS) entry which is preliminary data.</text>
</comment>
<feature type="domain" description="SsuA/THI5-like" evidence="1">
    <location>
        <begin position="73"/>
        <end position="260"/>
    </location>
</feature>
<proteinExistence type="predicted"/>